<dbReference type="InParanoid" id="A0A409WPL0"/>
<name>A0A409WPL0_9AGAR</name>
<dbReference type="EMBL" id="NHYE01004952">
    <property type="protein sequence ID" value="PPQ80421.1"/>
    <property type="molecule type" value="Genomic_DNA"/>
</dbReference>
<accession>A0A409WPL0</accession>
<sequence>MNKIPYTSPYNVRRVERASRPMGGRRAAVSPDSASPPRVDSDCLDGADSRMSELSADPNSGLNIHHDLRRSLALSLPHQSQGHAGMALLTSHFLITRPSEGLHPVIFKESSSKLPRRSSLNVDQHWRDTRSCNEPEDDQISRSFVYPGTGTAVLDMLKGVMSESDLPGVSDEYIR</sequence>
<feature type="compositionally biased region" description="Basic and acidic residues" evidence="1">
    <location>
        <begin position="124"/>
        <end position="133"/>
    </location>
</feature>
<reference evidence="2 3" key="1">
    <citation type="journal article" date="2018" name="Evol. Lett.">
        <title>Horizontal gene cluster transfer increased hallucinogenic mushroom diversity.</title>
        <authorList>
            <person name="Reynolds H.T."/>
            <person name="Vijayakumar V."/>
            <person name="Gluck-Thaler E."/>
            <person name="Korotkin H.B."/>
            <person name="Matheny P.B."/>
            <person name="Slot J.C."/>
        </authorList>
    </citation>
    <scope>NUCLEOTIDE SEQUENCE [LARGE SCALE GENOMIC DNA]</scope>
    <source>
        <strain evidence="2 3">SRW20</strain>
    </source>
</reference>
<comment type="caution">
    <text evidence="2">The sequence shown here is derived from an EMBL/GenBank/DDBJ whole genome shotgun (WGS) entry which is preliminary data.</text>
</comment>
<evidence type="ECO:0000313" key="3">
    <source>
        <dbReference type="Proteomes" id="UP000284706"/>
    </source>
</evidence>
<dbReference type="AlphaFoldDB" id="A0A409WPL0"/>
<keyword evidence="3" id="KW-1185">Reference proteome</keyword>
<evidence type="ECO:0000313" key="2">
    <source>
        <dbReference type="EMBL" id="PPQ80421.1"/>
    </source>
</evidence>
<evidence type="ECO:0000256" key="1">
    <source>
        <dbReference type="SAM" id="MobiDB-lite"/>
    </source>
</evidence>
<feature type="region of interest" description="Disordered" evidence="1">
    <location>
        <begin position="1"/>
        <end position="58"/>
    </location>
</feature>
<gene>
    <name evidence="2" type="ORF">CVT26_004006</name>
</gene>
<proteinExistence type="predicted"/>
<dbReference type="Proteomes" id="UP000284706">
    <property type="component" value="Unassembled WGS sequence"/>
</dbReference>
<protein>
    <submittedName>
        <fullName evidence="2">Uncharacterized protein</fullName>
    </submittedName>
</protein>
<organism evidence="2 3">
    <name type="scientific">Gymnopilus dilepis</name>
    <dbReference type="NCBI Taxonomy" id="231916"/>
    <lineage>
        <taxon>Eukaryota</taxon>
        <taxon>Fungi</taxon>
        <taxon>Dikarya</taxon>
        <taxon>Basidiomycota</taxon>
        <taxon>Agaricomycotina</taxon>
        <taxon>Agaricomycetes</taxon>
        <taxon>Agaricomycetidae</taxon>
        <taxon>Agaricales</taxon>
        <taxon>Agaricineae</taxon>
        <taxon>Hymenogastraceae</taxon>
        <taxon>Gymnopilus</taxon>
    </lineage>
</organism>
<feature type="region of interest" description="Disordered" evidence="1">
    <location>
        <begin position="117"/>
        <end position="138"/>
    </location>
</feature>